<name>A0ABQ9GJ06_9NEOP</name>
<sequence length="269" mass="30382">MAMLWMCTSAASKSTLVKELLSFSMATQILRQTKEKHIVFTTKNKLLALTSALFTYLCEASIEVYQATADADVQIICVALQHATDIKLTIVVGHDPDLLVLLRPQTNNKRETVYIIARQEEIHQHKRDVLLFCDGMSGCDNIDYLKKEELRRKVTVFNEENSTHDDIAKASEEFILAMYGASRHKALDEHRYTSSNDSSSFSALSQVQHWLGNDLDPRGWSWKLIGNTLQNVTSLHPAQTKLLYLISCKCKTSCFSCKCKRAGFVLSNV</sequence>
<evidence type="ECO:0000313" key="1">
    <source>
        <dbReference type="EMBL" id="KAJ8872009.1"/>
    </source>
</evidence>
<keyword evidence="2" id="KW-1185">Reference proteome</keyword>
<reference evidence="1 2" key="1">
    <citation type="submission" date="2023-02" db="EMBL/GenBank/DDBJ databases">
        <title>LHISI_Scaffold_Assembly.</title>
        <authorList>
            <person name="Stuart O.P."/>
            <person name="Cleave R."/>
            <person name="Magrath M.J.L."/>
            <person name="Mikheyev A.S."/>
        </authorList>
    </citation>
    <scope>NUCLEOTIDE SEQUENCE [LARGE SCALE GENOMIC DNA]</scope>
    <source>
        <strain evidence="1">Daus_M_001</strain>
        <tissue evidence="1">Leg muscle</tissue>
    </source>
</reference>
<dbReference type="Proteomes" id="UP001159363">
    <property type="component" value="Chromosome 11"/>
</dbReference>
<comment type="caution">
    <text evidence="1">The sequence shown here is derived from an EMBL/GenBank/DDBJ whole genome shotgun (WGS) entry which is preliminary data.</text>
</comment>
<protein>
    <submittedName>
        <fullName evidence="1">Uncharacterized protein</fullName>
    </submittedName>
</protein>
<accession>A0ABQ9GJ06</accession>
<proteinExistence type="predicted"/>
<dbReference type="EMBL" id="JARBHB010000012">
    <property type="protein sequence ID" value="KAJ8872009.1"/>
    <property type="molecule type" value="Genomic_DNA"/>
</dbReference>
<gene>
    <name evidence="1" type="ORF">PR048_028349</name>
</gene>
<evidence type="ECO:0000313" key="2">
    <source>
        <dbReference type="Proteomes" id="UP001159363"/>
    </source>
</evidence>
<organism evidence="1 2">
    <name type="scientific">Dryococelus australis</name>
    <dbReference type="NCBI Taxonomy" id="614101"/>
    <lineage>
        <taxon>Eukaryota</taxon>
        <taxon>Metazoa</taxon>
        <taxon>Ecdysozoa</taxon>
        <taxon>Arthropoda</taxon>
        <taxon>Hexapoda</taxon>
        <taxon>Insecta</taxon>
        <taxon>Pterygota</taxon>
        <taxon>Neoptera</taxon>
        <taxon>Polyneoptera</taxon>
        <taxon>Phasmatodea</taxon>
        <taxon>Verophasmatodea</taxon>
        <taxon>Anareolatae</taxon>
        <taxon>Phasmatidae</taxon>
        <taxon>Eurycanthinae</taxon>
        <taxon>Dryococelus</taxon>
    </lineage>
</organism>